<feature type="region of interest" description="Disordered" evidence="1">
    <location>
        <begin position="106"/>
        <end position="200"/>
    </location>
</feature>
<evidence type="ECO:0000313" key="3">
    <source>
        <dbReference type="Proteomes" id="UP000294933"/>
    </source>
</evidence>
<evidence type="ECO:0000256" key="1">
    <source>
        <dbReference type="SAM" id="MobiDB-lite"/>
    </source>
</evidence>
<name>A0A4Y7Q3L9_9AGAM</name>
<feature type="compositionally biased region" description="Low complexity" evidence="1">
    <location>
        <begin position="20"/>
        <end position="31"/>
    </location>
</feature>
<feature type="region of interest" description="Disordered" evidence="1">
    <location>
        <begin position="251"/>
        <end position="310"/>
    </location>
</feature>
<accession>A0A4Y7Q3L9</accession>
<organism evidence="2 3">
    <name type="scientific">Rickenella mellea</name>
    <dbReference type="NCBI Taxonomy" id="50990"/>
    <lineage>
        <taxon>Eukaryota</taxon>
        <taxon>Fungi</taxon>
        <taxon>Dikarya</taxon>
        <taxon>Basidiomycota</taxon>
        <taxon>Agaricomycotina</taxon>
        <taxon>Agaricomycetes</taxon>
        <taxon>Hymenochaetales</taxon>
        <taxon>Rickenellaceae</taxon>
        <taxon>Rickenella</taxon>
    </lineage>
</organism>
<feature type="compositionally biased region" description="Acidic residues" evidence="1">
    <location>
        <begin position="586"/>
        <end position="596"/>
    </location>
</feature>
<dbReference type="Proteomes" id="UP000294933">
    <property type="component" value="Unassembled WGS sequence"/>
</dbReference>
<gene>
    <name evidence="2" type="ORF">BD410DRAFT_289340</name>
</gene>
<feature type="compositionally biased region" description="Low complexity" evidence="1">
    <location>
        <begin position="386"/>
        <end position="400"/>
    </location>
</feature>
<dbReference type="VEuPathDB" id="FungiDB:BD410DRAFT_289340"/>
<evidence type="ECO:0000313" key="2">
    <source>
        <dbReference type="EMBL" id="TDL21742.1"/>
    </source>
</evidence>
<dbReference type="EMBL" id="ML170179">
    <property type="protein sequence ID" value="TDL21742.1"/>
    <property type="molecule type" value="Genomic_DNA"/>
</dbReference>
<feature type="compositionally biased region" description="Gly residues" evidence="1">
    <location>
        <begin position="597"/>
        <end position="608"/>
    </location>
</feature>
<feature type="region of interest" description="Disordered" evidence="1">
    <location>
        <begin position="1"/>
        <end position="61"/>
    </location>
</feature>
<feature type="region of interest" description="Disordered" evidence="1">
    <location>
        <begin position="386"/>
        <end position="448"/>
    </location>
</feature>
<proteinExistence type="predicted"/>
<feature type="compositionally biased region" description="Gly residues" evidence="1">
    <location>
        <begin position="568"/>
        <end position="585"/>
    </location>
</feature>
<feature type="compositionally biased region" description="Low complexity" evidence="1">
    <location>
        <begin position="408"/>
        <end position="426"/>
    </location>
</feature>
<feature type="compositionally biased region" description="Gly residues" evidence="1">
    <location>
        <begin position="255"/>
        <end position="269"/>
    </location>
</feature>
<feature type="region of interest" description="Disordered" evidence="1">
    <location>
        <begin position="568"/>
        <end position="612"/>
    </location>
</feature>
<dbReference type="AlphaFoldDB" id="A0A4Y7Q3L9"/>
<sequence length="660" mass="66558">MDVDNGVGSSSMANSDDARAGAAGATGGDAAVRPIGEGGNSADVEQRPPIVPSQAPHLAPHPVSYHLGGGAEEYHAYVGPSIGSGVADANANGMVGAGAGVGMHRSTIPPARTYPLPIPNPRKRPRGRTVPAPAPAPSTSQPQQPPAPPSQLHHAQHPHQQLQHQLIHQPQHQSQHPQHPQHPHHPLQELEPHQPPSDVTSAPALAARLLGVAQSAQAQAQSASESVVHYALVRGEREAAGARVAAAVAARAGAGDVGSGSGSGSGGGGEGEDSMDGGGAVQEERRRRPSRTRSFPLPTSARHKHLSSTSLSSLTGYTASHSHMNGTGGSTIMPLRQAIHSSGHLAAHAHLDENAPYIPRVSTGARNGLGLGIGLGVGAAVGPVRMGRMGDPNGDSPSSGSGSGSSSGMGDATYSPSSTVATSPLSPLSPPGGGGSFSYPPLAMPPTNPLLAQQAQHLQQQSNLHLTLQSQLSLGHQPQPAPISLPRYYSAPSMSFPALALSAGLPAGDGGHTYLPDDPLHVPVPPPRARLEFVRPDAMNLAADEDAREGVPVPGGLGGGLLGDYDVGAGGDGGVGSSGVPGDGVEGMDDGDDDNGGDGGGDGGGEGNGTLNCNEWTGMNIIVETGTTDDAEDFELGQILPESAKERDAVKAEVEVVAIG</sequence>
<protein>
    <submittedName>
        <fullName evidence="2">Uncharacterized protein</fullName>
    </submittedName>
</protein>
<reference evidence="2 3" key="1">
    <citation type="submission" date="2018-06" db="EMBL/GenBank/DDBJ databases">
        <title>A transcriptomic atlas of mushroom development highlights an independent origin of complex multicellularity.</title>
        <authorList>
            <consortium name="DOE Joint Genome Institute"/>
            <person name="Krizsan K."/>
            <person name="Almasi E."/>
            <person name="Merenyi Z."/>
            <person name="Sahu N."/>
            <person name="Viragh M."/>
            <person name="Koszo T."/>
            <person name="Mondo S."/>
            <person name="Kiss B."/>
            <person name="Balint B."/>
            <person name="Kues U."/>
            <person name="Barry K."/>
            <person name="Hegedus J.C."/>
            <person name="Henrissat B."/>
            <person name="Johnson J."/>
            <person name="Lipzen A."/>
            <person name="Ohm R."/>
            <person name="Nagy I."/>
            <person name="Pangilinan J."/>
            <person name="Yan J."/>
            <person name="Xiong Y."/>
            <person name="Grigoriev I.V."/>
            <person name="Hibbett D.S."/>
            <person name="Nagy L.G."/>
        </authorList>
    </citation>
    <scope>NUCLEOTIDE SEQUENCE [LARGE SCALE GENOMIC DNA]</scope>
    <source>
        <strain evidence="2 3">SZMC22713</strain>
    </source>
</reference>
<keyword evidence="3" id="KW-1185">Reference proteome</keyword>
<feature type="compositionally biased region" description="Low complexity" evidence="1">
    <location>
        <begin position="150"/>
        <end position="178"/>
    </location>
</feature>